<dbReference type="InterPro" id="IPR036390">
    <property type="entry name" value="WH_DNA-bd_sf"/>
</dbReference>
<sequence>MENQRERKQVKKLFTVLFLSSRGGYTRLRLMSALMDSPMNANQLSNILSLDYKTVIHHLEVLMDNQIVVRDGDGYGALFRPSKFFLTHKDLFREVTSDVKFTKSMKKEP</sequence>
<dbReference type="OrthoDB" id="35765at2157"/>
<accession>A0A6N0NWV7</accession>
<dbReference type="SMART" id="SM00418">
    <property type="entry name" value="HTH_ARSR"/>
    <property type="match status" value="1"/>
</dbReference>
<feature type="domain" description="HTH arsR-type" evidence="1">
    <location>
        <begin position="17"/>
        <end position="93"/>
    </location>
</feature>
<dbReference type="InterPro" id="IPR011991">
    <property type="entry name" value="ArsR-like_HTH"/>
</dbReference>
<dbReference type="InterPro" id="IPR001845">
    <property type="entry name" value="HTH_ArsR_DNA-bd_dom"/>
</dbReference>
<reference evidence="2 3" key="1">
    <citation type="submission" date="2020-02" db="EMBL/GenBank/DDBJ databases">
        <title>Comparative genome analysis reveals the metabolism and evolution of the thermophilic archaeal genus Metallosphaera.</title>
        <authorList>
            <person name="Jiang C."/>
        </authorList>
    </citation>
    <scope>NUCLEOTIDE SEQUENCE [LARGE SCALE GENOMIC DNA]</scope>
    <source>
        <strain evidence="2 3">Ric-A</strain>
    </source>
</reference>
<name>A0A6N0NWV7_9CREN</name>
<dbReference type="CDD" id="cd00090">
    <property type="entry name" value="HTH_ARSR"/>
    <property type="match status" value="1"/>
</dbReference>
<organism evidence="2 3">
    <name type="scientific">Metallosphaera tengchongensis</name>
    <dbReference type="NCBI Taxonomy" id="1532350"/>
    <lineage>
        <taxon>Archaea</taxon>
        <taxon>Thermoproteota</taxon>
        <taxon>Thermoprotei</taxon>
        <taxon>Sulfolobales</taxon>
        <taxon>Sulfolobaceae</taxon>
        <taxon>Metallosphaera</taxon>
    </lineage>
</organism>
<dbReference type="SUPFAM" id="SSF46785">
    <property type="entry name" value="Winged helix' DNA-binding domain"/>
    <property type="match status" value="1"/>
</dbReference>
<dbReference type="InterPro" id="IPR036388">
    <property type="entry name" value="WH-like_DNA-bd_sf"/>
</dbReference>
<dbReference type="RefSeq" id="WP_174629702.1">
    <property type="nucleotide sequence ID" value="NZ_CP049074.1"/>
</dbReference>
<dbReference type="PANTHER" id="PTHR38600:SF1">
    <property type="entry name" value="TRANSCRIPTIONAL REGULATORY PROTEIN"/>
    <property type="match status" value="1"/>
</dbReference>
<dbReference type="PANTHER" id="PTHR38600">
    <property type="entry name" value="TRANSCRIPTIONAL REGULATORY PROTEIN"/>
    <property type="match status" value="1"/>
</dbReference>
<dbReference type="Proteomes" id="UP000509301">
    <property type="component" value="Chromosome"/>
</dbReference>
<dbReference type="EMBL" id="CP049074">
    <property type="protein sequence ID" value="QKQ99609.1"/>
    <property type="molecule type" value="Genomic_DNA"/>
</dbReference>
<dbReference type="AlphaFoldDB" id="A0A6N0NWV7"/>
<dbReference type="Gene3D" id="1.10.10.10">
    <property type="entry name" value="Winged helix-like DNA-binding domain superfamily/Winged helix DNA-binding domain"/>
    <property type="match status" value="1"/>
</dbReference>
<dbReference type="KEGG" id="mten:GWK48_03670"/>
<evidence type="ECO:0000313" key="2">
    <source>
        <dbReference type="EMBL" id="QKQ99609.1"/>
    </source>
</evidence>
<gene>
    <name evidence="2" type="ORF">GWK48_03670</name>
</gene>
<proteinExistence type="predicted"/>
<evidence type="ECO:0000313" key="3">
    <source>
        <dbReference type="Proteomes" id="UP000509301"/>
    </source>
</evidence>
<evidence type="ECO:0000259" key="1">
    <source>
        <dbReference type="SMART" id="SM00418"/>
    </source>
</evidence>
<protein>
    <submittedName>
        <fullName evidence="2">Winged helix-turn-helix transcriptional regulator</fullName>
    </submittedName>
</protein>
<dbReference type="Pfam" id="PF01022">
    <property type="entry name" value="HTH_5"/>
    <property type="match status" value="1"/>
</dbReference>
<keyword evidence="3" id="KW-1185">Reference proteome</keyword>
<dbReference type="GO" id="GO:0003700">
    <property type="term" value="F:DNA-binding transcription factor activity"/>
    <property type="evidence" value="ECO:0007669"/>
    <property type="project" value="InterPro"/>
</dbReference>
<dbReference type="GeneID" id="55641017"/>